<keyword evidence="1" id="KW-0808">Transferase</keyword>
<comment type="caution">
    <text evidence="1">The sequence shown here is derived from an EMBL/GenBank/DDBJ whole genome shotgun (WGS) entry which is preliminary data.</text>
</comment>
<dbReference type="InterPro" id="IPR044855">
    <property type="entry name" value="CoA-Trfase_III_dom3_sf"/>
</dbReference>
<gene>
    <name evidence="1" type="ORF">EDC65_3336</name>
</gene>
<dbReference type="GO" id="GO:0016740">
    <property type="term" value="F:transferase activity"/>
    <property type="evidence" value="ECO:0007669"/>
    <property type="project" value="UniProtKB-KW"/>
</dbReference>
<evidence type="ECO:0000313" key="2">
    <source>
        <dbReference type="Proteomes" id="UP000278222"/>
    </source>
</evidence>
<dbReference type="RefSeq" id="WP_123691539.1">
    <property type="nucleotide sequence ID" value="NZ_AP019700.1"/>
</dbReference>
<reference evidence="1 2" key="1">
    <citation type="submission" date="2018-11" db="EMBL/GenBank/DDBJ databases">
        <title>Genomic Encyclopedia of Type Strains, Phase IV (KMG-IV): sequencing the most valuable type-strain genomes for metagenomic binning, comparative biology and taxonomic classification.</title>
        <authorList>
            <person name="Goeker M."/>
        </authorList>
    </citation>
    <scope>NUCLEOTIDE SEQUENCE [LARGE SCALE GENOMIC DNA]</scope>
    <source>
        <strain evidence="1 2">DSM 5900</strain>
    </source>
</reference>
<accession>A0A3N1KTS9</accession>
<dbReference type="Pfam" id="PF02515">
    <property type="entry name" value="CoA_transf_3"/>
    <property type="match status" value="1"/>
</dbReference>
<proteinExistence type="predicted"/>
<dbReference type="OrthoDB" id="9781472at2"/>
<organism evidence="1 2">
    <name type="scientific">Stella humosa</name>
    <dbReference type="NCBI Taxonomy" id="94"/>
    <lineage>
        <taxon>Bacteria</taxon>
        <taxon>Pseudomonadati</taxon>
        <taxon>Pseudomonadota</taxon>
        <taxon>Alphaproteobacteria</taxon>
        <taxon>Rhodospirillales</taxon>
        <taxon>Stellaceae</taxon>
        <taxon>Stella</taxon>
    </lineage>
</organism>
<dbReference type="PANTHER" id="PTHR48228:SF5">
    <property type="entry name" value="ALPHA-METHYLACYL-COA RACEMASE"/>
    <property type="match status" value="1"/>
</dbReference>
<dbReference type="InterPro" id="IPR023606">
    <property type="entry name" value="CoA-Trfase_III_dom_1_sf"/>
</dbReference>
<dbReference type="InterPro" id="IPR050509">
    <property type="entry name" value="CoA-transferase_III"/>
</dbReference>
<dbReference type="PANTHER" id="PTHR48228">
    <property type="entry name" value="SUCCINYL-COA--D-CITRAMALATE COA-TRANSFERASE"/>
    <property type="match status" value="1"/>
</dbReference>
<name>A0A3N1KTS9_9PROT</name>
<sequence>MAPLDGITVIDFSTLLPGPLATLILAEAGATVLKIERPGTGEDMRAYPPAFGQDSVNFALLNRGKRSIAIDLKAPGAVDRLLPLIDRADVVVEQFRPGVMDRLGLGWERLSQRNPRLVYCAITGFGQSGPKAQVAGHDLNYMAETGLLALAAGPDGAPVVPPALVADIAGGTYPAVINILLALAQRQHTGTGQRLDIAMTDNLFTFMYWAMGDGIAGGAWPRPAGARVTGGSARYRIYRTRDGAYMAAAPLEDRFWKIFCEVVDLPAAARDDSADPEATARVVAERIASRTAAEWQAAFTGRDCCTVLVNSLKDAMADPHFVARGLFDRGLLDGLGNRMPALKTPVVPGMTATPAEAGYPALGEANGLLDR</sequence>
<dbReference type="SUPFAM" id="SSF89796">
    <property type="entry name" value="CoA-transferase family III (CaiB/BaiF)"/>
    <property type="match status" value="1"/>
</dbReference>
<dbReference type="AlphaFoldDB" id="A0A3N1KTS9"/>
<keyword evidence="2" id="KW-1185">Reference proteome</keyword>
<dbReference type="Gene3D" id="3.30.1540.10">
    <property type="entry name" value="formyl-coa transferase, domain 3"/>
    <property type="match status" value="1"/>
</dbReference>
<protein>
    <submittedName>
        <fullName evidence="1">Crotonobetainyl-CoA:carnitine CoA-transferase CaiB-like acyl-CoA transferase</fullName>
    </submittedName>
</protein>
<dbReference type="EMBL" id="RJKX01000015">
    <property type="protein sequence ID" value="ROP83991.1"/>
    <property type="molecule type" value="Genomic_DNA"/>
</dbReference>
<dbReference type="Proteomes" id="UP000278222">
    <property type="component" value="Unassembled WGS sequence"/>
</dbReference>
<dbReference type="InterPro" id="IPR003673">
    <property type="entry name" value="CoA-Trfase_fam_III"/>
</dbReference>
<evidence type="ECO:0000313" key="1">
    <source>
        <dbReference type="EMBL" id="ROP83991.1"/>
    </source>
</evidence>
<dbReference type="Gene3D" id="3.40.50.10540">
    <property type="entry name" value="Crotonobetainyl-coa:carnitine coa-transferase, domain 1"/>
    <property type="match status" value="1"/>
</dbReference>